<evidence type="ECO:0000313" key="2">
    <source>
        <dbReference type="Proteomes" id="UP001062846"/>
    </source>
</evidence>
<organism evidence="1 2">
    <name type="scientific">Rhododendron molle</name>
    <name type="common">Chinese azalea</name>
    <name type="synonym">Azalea mollis</name>
    <dbReference type="NCBI Taxonomy" id="49168"/>
    <lineage>
        <taxon>Eukaryota</taxon>
        <taxon>Viridiplantae</taxon>
        <taxon>Streptophyta</taxon>
        <taxon>Embryophyta</taxon>
        <taxon>Tracheophyta</taxon>
        <taxon>Spermatophyta</taxon>
        <taxon>Magnoliopsida</taxon>
        <taxon>eudicotyledons</taxon>
        <taxon>Gunneridae</taxon>
        <taxon>Pentapetalae</taxon>
        <taxon>asterids</taxon>
        <taxon>Ericales</taxon>
        <taxon>Ericaceae</taxon>
        <taxon>Ericoideae</taxon>
        <taxon>Rhodoreae</taxon>
        <taxon>Rhododendron</taxon>
    </lineage>
</organism>
<gene>
    <name evidence="1" type="ORF">RHMOL_Rhmol11G0048200</name>
</gene>
<proteinExistence type="predicted"/>
<evidence type="ECO:0000313" key="1">
    <source>
        <dbReference type="EMBL" id="KAI8530323.1"/>
    </source>
</evidence>
<sequence length="94" mass="10590">MPWATLQRCCLVLAGRWLEEGLQEGYGESPSVCQCHRSPLLALGKSRHRRGHDTQRGLRMSLLTSPRMRPASLQTLTWRPPQGASCPGRLALRR</sequence>
<protein>
    <submittedName>
        <fullName evidence="1">Uncharacterized protein</fullName>
    </submittedName>
</protein>
<accession>A0ACC0LQB9</accession>
<name>A0ACC0LQB9_RHOML</name>
<reference evidence="1" key="1">
    <citation type="submission" date="2022-02" db="EMBL/GenBank/DDBJ databases">
        <title>Plant Genome Project.</title>
        <authorList>
            <person name="Zhang R.-G."/>
        </authorList>
    </citation>
    <scope>NUCLEOTIDE SEQUENCE</scope>
    <source>
        <strain evidence="1">AT1</strain>
    </source>
</reference>
<dbReference type="Proteomes" id="UP001062846">
    <property type="component" value="Chromosome 11"/>
</dbReference>
<dbReference type="EMBL" id="CM046398">
    <property type="protein sequence ID" value="KAI8530323.1"/>
    <property type="molecule type" value="Genomic_DNA"/>
</dbReference>
<keyword evidence="2" id="KW-1185">Reference proteome</keyword>
<comment type="caution">
    <text evidence="1">The sequence shown here is derived from an EMBL/GenBank/DDBJ whole genome shotgun (WGS) entry which is preliminary data.</text>
</comment>